<feature type="transmembrane region" description="Helical" evidence="7">
    <location>
        <begin position="139"/>
        <end position="158"/>
    </location>
</feature>
<dbReference type="EMBL" id="JAIQ01000174">
    <property type="protein sequence ID" value="KLD96084.1"/>
    <property type="molecule type" value="Genomic_DNA"/>
</dbReference>
<feature type="transmembrane region" description="Helical" evidence="7">
    <location>
        <begin position="6"/>
        <end position="25"/>
    </location>
</feature>
<dbReference type="PANTHER" id="PTHR43731">
    <property type="entry name" value="RHOMBOID PROTEASE"/>
    <property type="match status" value="1"/>
</dbReference>
<keyword evidence="5 7" id="KW-1133">Transmembrane helix</keyword>
<dbReference type="Pfam" id="PF01694">
    <property type="entry name" value="Rhomboid"/>
    <property type="match status" value="1"/>
</dbReference>
<feature type="transmembrane region" description="Helical" evidence="7">
    <location>
        <begin position="164"/>
        <end position="182"/>
    </location>
</feature>
<comment type="caution">
    <text evidence="9">The sequence shown here is derived from an EMBL/GenBank/DDBJ whole genome shotgun (WGS) entry which is preliminary data.</text>
</comment>
<accession>A0A0G9JR19</accession>
<dbReference type="Proteomes" id="UP000035514">
    <property type="component" value="Unassembled WGS sequence"/>
</dbReference>
<dbReference type="InterPro" id="IPR050925">
    <property type="entry name" value="Rhomboid_protease_S54"/>
</dbReference>
<evidence type="ECO:0000256" key="5">
    <source>
        <dbReference type="ARBA" id="ARBA00022989"/>
    </source>
</evidence>
<dbReference type="Gene3D" id="1.20.1540.10">
    <property type="entry name" value="Rhomboid-like"/>
    <property type="match status" value="1"/>
</dbReference>
<evidence type="ECO:0000256" key="1">
    <source>
        <dbReference type="ARBA" id="ARBA00004141"/>
    </source>
</evidence>
<feature type="transmembrane region" description="Helical" evidence="7">
    <location>
        <begin position="55"/>
        <end position="74"/>
    </location>
</feature>
<dbReference type="RefSeq" id="WP_046997519.1">
    <property type="nucleotide sequence ID" value="NZ_JAIQ01000174.1"/>
</dbReference>
<feature type="transmembrane region" description="Helical" evidence="7">
    <location>
        <begin position="86"/>
        <end position="108"/>
    </location>
</feature>
<organism evidence="9 10">
    <name type="scientific">Aliarcobacter butzleri L348</name>
    <dbReference type="NCBI Taxonomy" id="1447256"/>
    <lineage>
        <taxon>Bacteria</taxon>
        <taxon>Pseudomonadati</taxon>
        <taxon>Campylobacterota</taxon>
        <taxon>Epsilonproteobacteria</taxon>
        <taxon>Campylobacterales</taxon>
        <taxon>Arcobacteraceae</taxon>
        <taxon>Aliarcobacter</taxon>
    </lineage>
</organism>
<dbReference type="PANTHER" id="PTHR43731:SF14">
    <property type="entry name" value="PRESENILIN-ASSOCIATED RHOMBOID-LIKE PROTEIN, MITOCHONDRIAL"/>
    <property type="match status" value="1"/>
</dbReference>
<feature type="transmembrane region" description="Helical" evidence="7">
    <location>
        <begin position="32"/>
        <end position="49"/>
    </location>
</feature>
<dbReference type="GO" id="GO:0004252">
    <property type="term" value="F:serine-type endopeptidase activity"/>
    <property type="evidence" value="ECO:0007669"/>
    <property type="project" value="InterPro"/>
</dbReference>
<gene>
    <name evidence="9" type="ORF">AA20_12990</name>
</gene>
<protein>
    <submittedName>
        <fullName evidence="9">Membrane protein</fullName>
    </submittedName>
</protein>
<evidence type="ECO:0000259" key="8">
    <source>
        <dbReference type="Pfam" id="PF01694"/>
    </source>
</evidence>
<evidence type="ECO:0000256" key="3">
    <source>
        <dbReference type="ARBA" id="ARBA00022692"/>
    </source>
</evidence>
<dbReference type="PATRIC" id="fig|1447256.3.peg.2548"/>
<dbReference type="InterPro" id="IPR022764">
    <property type="entry name" value="Peptidase_S54_rhomboid_dom"/>
</dbReference>
<feature type="domain" description="Peptidase S54 rhomboid" evidence="8">
    <location>
        <begin position="48"/>
        <end position="176"/>
    </location>
</feature>
<sequence>MLNFSKKDFTATNVIIIITVLFYLIQINVQQGSLLFGLNLYFLIGGFYWQPLTSMFSHGGIAHLAMNMFVLWQFGNYVERSRGAKAFVLLYLITGVLTSLFSFLYIFFLDITVNLVGASGAICAILGYVAYFDKVQRSGIITWILLISVAPLLIGLPIAWYAHFIGLAIGFIYAIIDKSILLKKYKR</sequence>
<dbReference type="GO" id="GO:0016020">
    <property type="term" value="C:membrane"/>
    <property type="evidence" value="ECO:0007669"/>
    <property type="project" value="UniProtKB-SubCell"/>
</dbReference>
<reference evidence="9 10" key="1">
    <citation type="submission" date="2014-01" db="EMBL/GenBank/DDBJ databases">
        <title>Development of a Comparative Genomic Fingerprinting Assay for High Resolution Genotyping of Arcobacter butzleri.</title>
        <authorList>
            <person name="Webb A.L."/>
            <person name="Inglis G.D."/>
            <person name="Kruczkiewicz P."/>
            <person name="Selinger L.B."/>
            <person name="Taboada E.N."/>
        </authorList>
    </citation>
    <scope>NUCLEOTIDE SEQUENCE [LARGE SCALE GENOMIC DNA]</scope>
    <source>
        <strain evidence="9 10">L348</strain>
    </source>
</reference>
<name>A0A0G9JR19_9BACT</name>
<feature type="transmembrane region" description="Helical" evidence="7">
    <location>
        <begin position="114"/>
        <end position="132"/>
    </location>
</feature>
<comment type="subcellular location">
    <subcellularLocation>
        <location evidence="1">Membrane</location>
        <topology evidence="1">Multi-pass membrane protein</topology>
    </subcellularLocation>
</comment>
<evidence type="ECO:0000256" key="6">
    <source>
        <dbReference type="ARBA" id="ARBA00023136"/>
    </source>
</evidence>
<keyword evidence="6 7" id="KW-0472">Membrane</keyword>
<evidence type="ECO:0000256" key="4">
    <source>
        <dbReference type="ARBA" id="ARBA00022801"/>
    </source>
</evidence>
<keyword evidence="3 7" id="KW-0812">Transmembrane</keyword>
<evidence type="ECO:0000256" key="7">
    <source>
        <dbReference type="SAM" id="Phobius"/>
    </source>
</evidence>
<dbReference type="SUPFAM" id="SSF144091">
    <property type="entry name" value="Rhomboid-like"/>
    <property type="match status" value="1"/>
</dbReference>
<proteinExistence type="inferred from homology"/>
<evidence type="ECO:0000313" key="10">
    <source>
        <dbReference type="Proteomes" id="UP000035514"/>
    </source>
</evidence>
<evidence type="ECO:0000313" key="9">
    <source>
        <dbReference type="EMBL" id="KLD96084.1"/>
    </source>
</evidence>
<evidence type="ECO:0000256" key="2">
    <source>
        <dbReference type="ARBA" id="ARBA00009045"/>
    </source>
</evidence>
<dbReference type="AlphaFoldDB" id="A0A0G9JR19"/>
<dbReference type="InterPro" id="IPR035952">
    <property type="entry name" value="Rhomboid-like_sf"/>
</dbReference>
<keyword evidence="4" id="KW-0378">Hydrolase</keyword>
<comment type="similarity">
    <text evidence="2">Belongs to the peptidase S54 family.</text>
</comment>